<dbReference type="PROSITE" id="PS00678">
    <property type="entry name" value="WD_REPEATS_1"/>
    <property type="match status" value="1"/>
</dbReference>
<evidence type="ECO:0000313" key="5">
    <source>
        <dbReference type="EMBL" id="KLT45705.1"/>
    </source>
</evidence>
<dbReference type="Proteomes" id="UP000053611">
    <property type="component" value="Unassembled WGS sequence"/>
</dbReference>
<sequence length="431" mass="47115">MSLSPPPSPSHSPLISFATLAVPLPHRPPIRGITPALANHLVLQHGTEFLTLADNQTLQAVERLERHTQEITAVVEDEGSIWSAGRDALVVQWDERSQRPATEIKAFIKHALPLTALTTYSPEHLVIGGSEQQRQDAITIFWDTRNTSTPAYTQRCHSDDVTHLSILPPTATWATHSGPFPSPLLLSGGRGGEVALSDLHNASDEWGEAVVCAWMGQPVDAAGVYLWKEQMQVWARTGNTVSRRTIVDDEEGFIEFKEDKSEAWTPNEILRLPDEGPSIVHPAEEERPYPAAVRPSYLSTVLPSMGLNKDGMPVLGAGTDDGNVVLYGGWQQSAPIAFLMSGHEARGHKSAVRAMHYAAHDRALYTGSEDGVLAGWNLASLPGLSDLEDEEESEDDESEDESEIESESDESDGEDDRGAGTRGRRAYGPRW</sequence>
<gene>
    <name evidence="5" type="ORF">CC85DRAFT_115293</name>
</gene>
<evidence type="ECO:0000256" key="3">
    <source>
        <dbReference type="PROSITE-ProRule" id="PRU00221"/>
    </source>
</evidence>
<evidence type="ECO:0000256" key="2">
    <source>
        <dbReference type="ARBA" id="ARBA00022737"/>
    </source>
</evidence>
<evidence type="ECO:0000256" key="4">
    <source>
        <dbReference type="SAM" id="MobiDB-lite"/>
    </source>
</evidence>
<evidence type="ECO:0000313" key="6">
    <source>
        <dbReference type="Proteomes" id="UP000053611"/>
    </source>
</evidence>
<dbReference type="PROSITE" id="PS50082">
    <property type="entry name" value="WD_REPEATS_2"/>
    <property type="match status" value="1"/>
</dbReference>
<dbReference type="EMBL" id="KQ087180">
    <property type="protein sequence ID" value="KLT45705.1"/>
    <property type="molecule type" value="Genomic_DNA"/>
</dbReference>
<organism evidence="5 6">
    <name type="scientific">Cutaneotrichosporon oleaginosum</name>
    <dbReference type="NCBI Taxonomy" id="879819"/>
    <lineage>
        <taxon>Eukaryota</taxon>
        <taxon>Fungi</taxon>
        <taxon>Dikarya</taxon>
        <taxon>Basidiomycota</taxon>
        <taxon>Agaricomycotina</taxon>
        <taxon>Tremellomycetes</taxon>
        <taxon>Trichosporonales</taxon>
        <taxon>Trichosporonaceae</taxon>
        <taxon>Cutaneotrichosporon</taxon>
    </lineage>
</organism>
<feature type="compositionally biased region" description="Acidic residues" evidence="4">
    <location>
        <begin position="386"/>
        <end position="415"/>
    </location>
</feature>
<dbReference type="PANTHER" id="PTHR22889">
    <property type="entry name" value="WD REPEAT-CONTAINING PROTEIN 89"/>
    <property type="match status" value="1"/>
</dbReference>
<dbReference type="Gene3D" id="2.130.10.10">
    <property type="entry name" value="YVTN repeat-like/Quinoprotein amine dehydrogenase"/>
    <property type="match status" value="2"/>
</dbReference>
<dbReference type="PROSITE" id="PS50294">
    <property type="entry name" value="WD_REPEATS_REGION"/>
    <property type="match status" value="1"/>
</dbReference>
<dbReference type="STRING" id="879819.A0A0J0XXC6"/>
<protein>
    <submittedName>
        <fullName evidence="5">Uncharacterized protein</fullName>
    </submittedName>
</protein>
<dbReference type="InterPro" id="IPR019775">
    <property type="entry name" value="WD40_repeat_CS"/>
</dbReference>
<dbReference type="InterPro" id="IPR039328">
    <property type="entry name" value="WDR89"/>
</dbReference>
<name>A0A0J0XXC6_9TREE</name>
<dbReference type="RefSeq" id="XP_018282196.1">
    <property type="nucleotide sequence ID" value="XM_018419342.1"/>
</dbReference>
<dbReference type="InterPro" id="IPR015943">
    <property type="entry name" value="WD40/YVTN_repeat-like_dom_sf"/>
</dbReference>
<dbReference type="InterPro" id="IPR036322">
    <property type="entry name" value="WD40_repeat_dom_sf"/>
</dbReference>
<dbReference type="AlphaFoldDB" id="A0A0J0XXC6"/>
<dbReference type="OrthoDB" id="25131at2759"/>
<keyword evidence="6" id="KW-1185">Reference proteome</keyword>
<accession>A0A0J0XXC6</accession>
<dbReference type="PANTHER" id="PTHR22889:SF0">
    <property type="entry name" value="WD REPEAT-CONTAINING PROTEIN 89"/>
    <property type="match status" value="1"/>
</dbReference>
<reference evidence="5 6" key="1">
    <citation type="submission" date="2015-03" db="EMBL/GenBank/DDBJ databases">
        <title>Genomics and transcriptomics of the oil-accumulating basidiomycete yeast T. oleaginosus allow insights into substrate utilization and the diverse evolutionary trajectories of mating systems in fungi.</title>
        <authorList>
            <consortium name="DOE Joint Genome Institute"/>
            <person name="Kourist R."/>
            <person name="Kracht O."/>
            <person name="Bracharz F."/>
            <person name="Lipzen A."/>
            <person name="Nolan M."/>
            <person name="Ohm R."/>
            <person name="Grigoriev I."/>
            <person name="Sun S."/>
            <person name="Heitman J."/>
            <person name="Bruck T."/>
            <person name="Nowrousian M."/>
        </authorList>
    </citation>
    <scope>NUCLEOTIDE SEQUENCE [LARGE SCALE GENOMIC DNA]</scope>
    <source>
        <strain evidence="5 6">IBC0246</strain>
    </source>
</reference>
<keyword evidence="2" id="KW-0677">Repeat</keyword>
<feature type="compositionally biased region" description="Basic residues" evidence="4">
    <location>
        <begin position="422"/>
        <end position="431"/>
    </location>
</feature>
<feature type="repeat" description="WD" evidence="3">
    <location>
        <begin position="345"/>
        <end position="380"/>
    </location>
</feature>
<keyword evidence="1 3" id="KW-0853">WD repeat</keyword>
<dbReference type="SUPFAM" id="SSF50978">
    <property type="entry name" value="WD40 repeat-like"/>
    <property type="match status" value="1"/>
</dbReference>
<evidence type="ECO:0000256" key="1">
    <source>
        <dbReference type="ARBA" id="ARBA00022574"/>
    </source>
</evidence>
<dbReference type="SMART" id="SM00320">
    <property type="entry name" value="WD40"/>
    <property type="match status" value="3"/>
</dbReference>
<proteinExistence type="predicted"/>
<dbReference type="Pfam" id="PF00400">
    <property type="entry name" value="WD40"/>
    <property type="match status" value="1"/>
</dbReference>
<dbReference type="InterPro" id="IPR001680">
    <property type="entry name" value="WD40_rpt"/>
</dbReference>
<feature type="region of interest" description="Disordered" evidence="4">
    <location>
        <begin position="383"/>
        <end position="431"/>
    </location>
</feature>
<dbReference type="GeneID" id="28979945"/>